<evidence type="ECO:0000313" key="2">
    <source>
        <dbReference type="EMBL" id="VAX23382.1"/>
    </source>
</evidence>
<evidence type="ECO:0000259" key="1">
    <source>
        <dbReference type="Pfam" id="PF00346"/>
    </source>
</evidence>
<dbReference type="InterPro" id="IPR001135">
    <property type="entry name" value="NADH_Q_OxRdtase_suD"/>
</dbReference>
<dbReference type="InterPro" id="IPR022885">
    <property type="entry name" value="NDH1_su_D/H"/>
</dbReference>
<protein>
    <submittedName>
        <fullName evidence="2">NADH-ubiquinone oxidoreductase chain D</fullName>
        <ecNumber evidence="2">1.6.5.3</ecNumber>
    </submittedName>
</protein>
<dbReference type="PANTHER" id="PTHR11993">
    <property type="entry name" value="NADH-UBIQUINONE OXIDOREDUCTASE 49 KDA SUBUNIT"/>
    <property type="match status" value="1"/>
</dbReference>
<dbReference type="NCBIfam" id="NF004739">
    <property type="entry name" value="PRK06075.1"/>
    <property type="match status" value="1"/>
</dbReference>
<dbReference type="PANTHER" id="PTHR11993:SF10">
    <property type="entry name" value="NADH DEHYDROGENASE [UBIQUINONE] IRON-SULFUR PROTEIN 2, MITOCHONDRIAL"/>
    <property type="match status" value="1"/>
</dbReference>
<name>A0A3B1C5J4_9ZZZZ</name>
<dbReference type="GO" id="GO:0048038">
    <property type="term" value="F:quinone binding"/>
    <property type="evidence" value="ECO:0007669"/>
    <property type="project" value="InterPro"/>
</dbReference>
<feature type="domain" description="NADH-quinone oxidoreductase subunit D" evidence="1">
    <location>
        <begin position="133"/>
        <end position="402"/>
    </location>
</feature>
<keyword evidence="2" id="KW-0830">Ubiquinone</keyword>
<dbReference type="SUPFAM" id="SSF56762">
    <property type="entry name" value="HydB/Nqo4-like"/>
    <property type="match status" value="1"/>
</dbReference>
<dbReference type="GO" id="GO:0016651">
    <property type="term" value="F:oxidoreductase activity, acting on NAD(P)H"/>
    <property type="evidence" value="ECO:0007669"/>
    <property type="project" value="InterPro"/>
</dbReference>
<dbReference type="EC" id="1.6.5.3" evidence="2"/>
<reference evidence="2" key="1">
    <citation type="submission" date="2018-06" db="EMBL/GenBank/DDBJ databases">
        <authorList>
            <person name="Zhirakovskaya E."/>
        </authorList>
    </citation>
    <scope>NUCLEOTIDE SEQUENCE</scope>
</reference>
<dbReference type="InterPro" id="IPR029014">
    <property type="entry name" value="NiFe-Hase_large"/>
</dbReference>
<gene>
    <name evidence="2" type="ORF">MNBD_NITROSPINAE02-1016</name>
</gene>
<accession>A0A3B1C5J4</accession>
<sequence length="402" mass="45165">MSVKDKGYDFSVEHHTERMTINMGPSHPATHGTVRFLLTLDGEIIEKCDVEIGYLHRAFEKECENQLWTGVFPYTDRLDYTASVANNVGYALAVEKLIGIETPERCQYIRTIISELARLSGHYTNLGAAAAELGAITAFIYLIKAREMLWDVIESVCGARLTHNYVRIGGVAADLPASFESDIKVLFKKNRALWDDYNKLLTKNRIFLDRMRDVGGLSQEDAISWGFTGPCLRACGVPYDVRKAEPYLVYDQLDFDIPVGSTGDNFDRYLVRMEEVQQSMKIVEQCIEKMPEGPVNIDDPKWRQPSKDDSSTRIESMIHHFKCFIQGQQVPKGEAYFPVEAPNGELGFYLISNGGGQPVKCRVRAPSFALTAAMPQLVKGHLMADLIPTFDMINLIGGECDR</sequence>
<dbReference type="EMBL" id="UOGE01000084">
    <property type="protein sequence ID" value="VAX23382.1"/>
    <property type="molecule type" value="Genomic_DNA"/>
</dbReference>
<dbReference type="Pfam" id="PF00346">
    <property type="entry name" value="Complex1_49kDa"/>
    <property type="match status" value="1"/>
</dbReference>
<organism evidence="2">
    <name type="scientific">hydrothermal vent metagenome</name>
    <dbReference type="NCBI Taxonomy" id="652676"/>
    <lineage>
        <taxon>unclassified sequences</taxon>
        <taxon>metagenomes</taxon>
        <taxon>ecological metagenomes</taxon>
    </lineage>
</organism>
<keyword evidence="2" id="KW-0560">Oxidoreductase</keyword>
<proteinExistence type="inferred from homology"/>
<dbReference type="Gene3D" id="1.10.645.10">
    <property type="entry name" value="Cytochrome-c3 Hydrogenase, chain B"/>
    <property type="match status" value="1"/>
</dbReference>
<dbReference type="GO" id="GO:0051287">
    <property type="term" value="F:NAD binding"/>
    <property type="evidence" value="ECO:0007669"/>
    <property type="project" value="InterPro"/>
</dbReference>
<dbReference type="HAMAP" id="MF_01358">
    <property type="entry name" value="NDH1_NuoD"/>
    <property type="match status" value="1"/>
</dbReference>
<dbReference type="AlphaFoldDB" id="A0A3B1C5J4"/>
<dbReference type="NCBIfam" id="TIGR01962">
    <property type="entry name" value="NuoD"/>
    <property type="match status" value="1"/>
</dbReference>